<evidence type="ECO:0000313" key="4">
    <source>
        <dbReference type="Proteomes" id="UP001549076"/>
    </source>
</evidence>
<dbReference type="SUPFAM" id="SSF47090">
    <property type="entry name" value="PGBD-like"/>
    <property type="match status" value="1"/>
</dbReference>
<dbReference type="Gene3D" id="1.10.101.10">
    <property type="entry name" value="PGBD-like superfamily/PGBD"/>
    <property type="match status" value="1"/>
</dbReference>
<protein>
    <recommendedName>
        <fullName evidence="5">DUF3380 domain-containing protein</fullName>
    </recommendedName>
</protein>
<dbReference type="InterPro" id="IPR036366">
    <property type="entry name" value="PGBDSf"/>
</dbReference>
<dbReference type="InterPro" id="IPR023346">
    <property type="entry name" value="Lysozyme-like_dom_sf"/>
</dbReference>
<dbReference type="InterPro" id="IPR024408">
    <property type="entry name" value="Muramidase"/>
</dbReference>
<sequence>MFSDAVIREAHAAAGPAGIEPAALLAVMEVESGGRLFATVNGRSEPLIRFEGHYFDRRLTGKKQARARELGLAAPAAGAVANPSTQAGRWALLGRATEIDAKAAYESTSWGIGQVMGAHWLWLGYPNVQTLVAEARSGAAGQIRLMVRYIDKAGLARSVNAHDWPAFARGYNGPDYARNGYDRKLAAAYQRHAAAAKASSMGPLLRLGSRGDAVAELQRRLTRLGYPLQADGLFGRATQAALRNFQRDRGLVPDGIAGPQTHAALAKADAGLLPRWWRRVKAGIAGLFRRT</sequence>
<organism evidence="3 4">
    <name type="scientific">Aquamicrobium terrae</name>
    <dbReference type="NCBI Taxonomy" id="1324945"/>
    <lineage>
        <taxon>Bacteria</taxon>
        <taxon>Pseudomonadati</taxon>
        <taxon>Pseudomonadota</taxon>
        <taxon>Alphaproteobacteria</taxon>
        <taxon>Hyphomicrobiales</taxon>
        <taxon>Phyllobacteriaceae</taxon>
        <taxon>Aquamicrobium</taxon>
    </lineage>
</organism>
<dbReference type="RefSeq" id="WP_354193943.1">
    <property type="nucleotide sequence ID" value="NZ_JBEPML010000005.1"/>
</dbReference>
<feature type="domain" description="Peptidoglycan binding-like" evidence="1">
    <location>
        <begin position="210"/>
        <end position="265"/>
    </location>
</feature>
<dbReference type="InterPro" id="IPR002477">
    <property type="entry name" value="Peptidoglycan-bd-like"/>
</dbReference>
<dbReference type="SUPFAM" id="SSF53955">
    <property type="entry name" value="Lysozyme-like"/>
    <property type="match status" value="1"/>
</dbReference>
<feature type="domain" description="N-acetylmuramidase" evidence="2">
    <location>
        <begin position="20"/>
        <end position="192"/>
    </location>
</feature>
<evidence type="ECO:0000313" key="3">
    <source>
        <dbReference type="EMBL" id="MET3791616.1"/>
    </source>
</evidence>
<comment type="caution">
    <text evidence="3">The sequence shown here is derived from an EMBL/GenBank/DDBJ whole genome shotgun (WGS) entry which is preliminary data.</text>
</comment>
<evidence type="ECO:0000259" key="1">
    <source>
        <dbReference type="Pfam" id="PF01471"/>
    </source>
</evidence>
<dbReference type="EMBL" id="JBEPML010000005">
    <property type="protein sequence ID" value="MET3791616.1"/>
    <property type="molecule type" value="Genomic_DNA"/>
</dbReference>
<dbReference type="InterPro" id="IPR036365">
    <property type="entry name" value="PGBD-like_sf"/>
</dbReference>
<evidence type="ECO:0008006" key="5">
    <source>
        <dbReference type="Google" id="ProtNLM"/>
    </source>
</evidence>
<dbReference type="Proteomes" id="UP001549076">
    <property type="component" value="Unassembled WGS sequence"/>
</dbReference>
<dbReference type="Pfam" id="PF11860">
    <property type="entry name" value="Muramidase"/>
    <property type="match status" value="1"/>
</dbReference>
<reference evidence="3 4" key="1">
    <citation type="submission" date="2024-06" db="EMBL/GenBank/DDBJ databases">
        <title>Genomic Encyclopedia of Type Strains, Phase IV (KMG-IV): sequencing the most valuable type-strain genomes for metagenomic binning, comparative biology and taxonomic classification.</title>
        <authorList>
            <person name="Goeker M."/>
        </authorList>
    </citation>
    <scope>NUCLEOTIDE SEQUENCE [LARGE SCALE GENOMIC DNA]</scope>
    <source>
        <strain evidence="3 4">DSM 27865</strain>
    </source>
</reference>
<name>A0ABV2MXX2_9HYPH</name>
<dbReference type="Pfam" id="PF01471">
    <property type="entry name" value="PG_binding_1"/>
    <property type="match status" value="1"/>
</dbReference>
<accession>A0ABV2MXX2</accession>
<evidence type="ECO:0000259" key="2">
    <source>
        <dbReference type="Pfam" id="PF11860"/>
    </source>
</evidence>
<keyword evidence="4" id="KW-1185">Reference proteome</keyword>
<proteinExistence type="predicted"/>
<gene>
    <name evidence="3" type="ORF">ABID37_001824</name>
</gene>